<dbReference type="InterPro" id="IPR050396">
    <property type="entry name" value="Glycosyltr_51/Transpeptidase"/>
</dbReference>
<feature type="transmembrane region" description="Helical" evidence="15">
    <location>
        <begin position="75"/>
        <end position="95"/>
    </location>
</feature>
<evidence type="ECO:0000256" key="11">
    <source>
        <dbReference type="ARBA" id="ARBA00023316"/>
    </source>
</evidence>
<evidence type="ECO:0000313" key="17">
    <source>
        <dbReference type="EMBL" id="SFN92703.1"/>
    </source>
</evidence>
<dbReference type="Gene3D" id="3.40.710.10">
    <property type="entry name" value="DD-peptidase/beta-lactamase superfamily"/>
    <property type="match status" value="1"/>
</dbReference>
<comment type="similarity">
    <text evidence="2">In the N-terminal section; belongs to the glycosyltransferase 51 family.</text>
</comment>
<evidence type="ECO:0000256" key="12">
    <source>
        <dbReference type="ARBA" id="ARBA00034000"/>
    </source>
</evidence>
<keyword evidence="7" id="KW-0378">Hydrolase</keyword>
<dbReference type="GO" id="GO:0009252">
    <property type="term" value="P:peptidoglycan biosynthetic process"/>
    <property type="evidence" value="ECO:0007669"/>
    <property type="project" value="UniProtKB-KW"/>
</dbReference>
<keyword evidence="8" id="KW-0133">Cell shape</keyword>
<dbReference type="InterPro" id="IPR036950">
    <property type="entry name" value="PBP_transglycosylase"/>
</dbReference>
<dbReference type="InterPro" id="IPR001264">
    <property type="entry name" value="Glyco_trans_51"/>
</dbReference>
<keyword evidence="6" id="KW-0808">Transferase</keyword>
<keyword evidence="18" id="KW-1185">Reference proteome</keyword>
<dbReference type="InterPro" id="IPR023346">
    <property type="entry name" value="Lysozyme-like_dom_sf"/>
</dbReference>
<evidence type="ECO:0000256" key="4">
    <source>
        <dbReference type="ARBA" id="ARBA00022670"/>
    </source>
</evidence>
<dbReference type="GO" id="GO:0030288">
    <property type="term" value="C:outer membrane-bounded periplasmic space"/>
    <property type="evidence" value="ECO:0007669"/>
    <property type="project" value="TreeGrafter"/>
</dbReference>
<dbReference type="GO" id="GO:0008955">
    <property type="term" value="F:peptidoglycan glycosyltransferase activity"/>
    <property type="evidence" value="ECO:0007669"/>
    <property type="project" value="UniProtKB-EC"/>
</dbReference>
<evidence type="ECO:0000259" key="16">
    <source>
        <dbReference type="PROSITE" id="PS51178"/>
    </source>
</evidence>
<feature type="region of interest" description="Disordered" evidence="14">
    <location>
        <begin position="734"/>
        <end position="756"/>
    </location>
</feature>
<dbReference type="Gene3D" id="1.10.3810.10">
    <property type="entry name" value="Biosynthetic peptidoglycan transglycosylase-like"/>
    <property type="match status" value="1"/>
</dbReference>
<feature type="region of interest" description="Disordered" evidence="14">
    <location>
        <begin position="1"/>
        <end position="68"/>
    </location>
</feature>
<dbReference type="FunCoup" id="A0A1I5D0N6">
    <property type="interactions" value="2"/>
</dbReference>
<dbReference type="GO" id="GO:0006508">
    <property type="term" value="P:proteolysis"/>
    <property type="evidence" value="ECO:0007669"/>
    <property type="project" value="UniProtKB-KW"/>
</dbReference>
<dbReference type="AlphaFoldDB" id="A0A1I5D0N6"/>
<dbReference type="PROSITE" id="PS51178">
    <property type="entry name" value="PASTA"/>
    <property type="match status" value="1"/>
</dbReference>
<keyword evidence="4" id="KW-0645">Protease</keyword>
<gene>
    <name evidence="17" type="ORF">SAMN04489713_103453</name>
</gene>
<keyword evidence="3 17" id="KW-0121">Carboxypeptidase</keyword>
<reference evidence="17 18" key="1">
    <citation type="submission" date="2016-10" db="EMBL/GenBank/DDBJ databases">
        <authorList>
            <person name="de Groot N.N."/>
        </authorList>
    </citation>
    <scope>NUCLEOTIDE SEQUENCE [LARGE SCALE GENOMIC DNA]</scope>
    <source>
        <strain evidence="17 18">DSM 43067</strain>
    </source>
</reference>
<dbReference type="InterPro" id="IPR001460">
    <property type="entry name" value="PCN-bd_Tpept"/>
</dbReference>
<evidence type="ECO:0000313" key="18">
    <source>
        <dbReference type="Proteomes" id="UP000183413"/>
    </source>
</evidence>
<keyword evidence="9" id="KW-0573">Peptidoglycan synthesis</keyword>
<keyword evidence="10" id="KW-0511">Multifunctional enzyme</keyword>
<dbReference type="InterPro" id="IPR012338">
    <property type="entry name" value="Beta-lactam/transpept-like"/>
</dbReference>
<evidence type="ECO:0000256" key="2">
    <source>
        <dbReference type="ARBA" id="ARBA00007739"/>
    </source>
</evidence>
<dbReference type="Proteomes" id="UP000183413">
    <property type="component" value="Unassembled WGS sequence"/>
</dbReference>
<dbReference type="PANTHER" id="PTHR32282">
    <property type="entry name" value="BINDING PROTEIN TRANSPEPTIDASE, PUTATIVE-RELATED"/>
    <property type="match status" value="1"/>
</dbReference>
<dbReference type="SUPFAM" id="SSF56601">
    <property type="entry name" value="beta-lactamase/transpeptidase-like"/>
    <property type="match status" value="1"/>
</dbReference>
<keyword evidence="15" id="KW-1133">Transmembrane helix</keyword>
<dbReference type="eggNOG" id="COG0744">
    <property type="taxonomic scope" value="Bacteria"/>
</dbReference>
<protein>
    <submittedName>
        <fullName evidence="17">Membrane carboxypeptidase (Penicillin-binding protein)</fullName>
    </submittedName>
</protein>
<dbReference type="GO" id="GO:0008658">
    <property type="term" value="F:penicillin binding"/>
    <property type="evidence" value="ECO:0007669"/>
    <property type="project" value="InterPro"/>
</dbReference>
<dbReference type="InterPro" id="IPR005543">
    <property type="entry name" value="PASTA_dom"/>
</dbReference>
<accession>A0A1I5D0N6</accession>
<dbReference type="STRING" id="1993.SAMN04489713_103453"/>
<dbReference type="Pfam" id="PF03793">
    <property type="entry name" value="PASTA"/>
    <property type="match status" value="1"/>
</dbReference>
<evidence type="ECO:0000256" key="1">
    <source>
        <dbReference type="ARBA" id="ARBA00007090"/>
    </source>
</evidence>
<evidence type="ECO:0000256" key="5">
    <source>
        <dbReference type="ARBA" id="ARBA00022676"/>
    </source>
</evidence>
<proteinExistence type="inferred from homology"/>
<evidence type="ECO:0000256" key="3">
    <source>
        <dbReference type="ARBA" id="ARBA00022645"/>
    </source>
</evidence>
<dbReference type="SMART" id="SM00740">
    <property type="entry name" value="PASTA"/>
    <property type="match status" value="1"/>
</dbReference>
<keyword evidence="11" id="KW-0961">Cell wall biogenesis/degradation</keyword>
<dbReference type="InParanoid" id="A0A1I5D0N6"/>
<dbReference type="GO" id="GO:0071555">
    <property type="term" value="P:cell wall organization"/>
    <property type="evidence" value="ECO:0007669"/>
    <property type="project" value="UniProtKB-KW"/>
</dbReference>
<keyword evidence="5" id="KW-0328">Glycosyltransferase</keyword>
<evidence type="ECO:0000256" key="8">
    <source>
        <dbReference type="ARBA" id="ARBA00022960"/>
    </source>
</evidence>
<keyword evidence="15" id="KW-0472">Membrane</keyword>
<evidence type="ECO:0000256" key="15">
    <source>
        <dbReference type="SAM" id="Phobius"/>
    </source>
</evidence>
<evidence type="ECO:0000256" key="14">
    <source>
        <dbReference type="SAM" id="MobiDB-lite"/>
    </source>
</evidence>
<dbReference type="Pfam" id="PF00905">
    <property type="entry name" value="Transpeptidase"/>
    <property type="match status" value="1"/>
</dbReference>
<dbReference type="SUPFAM" id="SSF53955">
    <property type="entry name" value="Lysozyme-like"/>
    <property type="match status" value="1"/>
</dbReference>
<feature type="region of interest" description="Disordered" evidence="14">
    <location>
        <begin position="794"/>
        <end position="864"/>
    </location>
</feature>
<name>A0A1I5D0N6_9ACTN</name>
<dbReference type="Pfam" id="PF00912">
    <property type="entry name" value="Transgly"/>
    <property type="match status" value="1"/>
</dbReference>
<feature type="compositionally biased region" description="Gly residues" evidence="14">
    <location>
        <begin position="826"/>
        <end position="842"/>
    </location>
</feature>
<organism evidence="17 18">
    <name type="scientific">Actinomadura madurae</name>
    <dbReference type="NCBI Taxonomy" id="1993"/>
    <lineage>
        <taxon>Bacteria</taxon>
        <taxon>Bacillati</taxon>
        <taxon>Actinomycetota</taxon>
        <taxon>Actinomycetes</taxon>
        <taxon>Streptosporangiales</taxon>
        <taxon>Thermomonosporaceae</taxon>
        <taxon>Actinomadura</taxon>
    </lineage>
</organism>
<dbReference type="FunFam" id="1.10.3810.10:FF:000001">
    <property type="entry name" value="Penicillin-binding protein 1A"/>
    <property type="match status" value="1"/>
</dbReference>
<dbReference type="GO" id="GO:0008360">
    <property type="term" value="P:regulation of cell shape"/>
    <property type="evidence" value="ECO:0007669"/>
    <property type="project" value="UniProtKB-KW"/>
</dbReference>
<comment type="similarity">
    <text evidence="1">In the C-terminal section; belongs to the transpeptidase family.</text>
</comment>
<dbReference type="GO" id="GO:0009002">
    <property type="term" value="F:serine-type D-Ala-D-Ala carboxypeptidase activity"/>
    <property type="evidence" value="ECO:0007669"/>
    <property type="project" value="UniProtKB-EC"/>
</dbReference>
<evidence type="ECO:0000256" key="13">
    <source>
        <dbReference type="ARBA" id="ARBA00049902"/>
    </source>
</evidence>
<dbReference type="PANTHER" id="PTHR32282:SF33">
    <property type="entry name" value="PEPTIDOGLYCAN GLYCOSYLTRANSFERASE"/>
    <property type="match status" value="1"/>
</dbReference>
<evidence type="ECO:0000256" key="7">
    <source>
        <dbReference type="ARBA" id="ARBA00022801"/>
    </source>
</evidence>
<evidence type="ECO:0000256" key="6">
    <source>
        <dbReference type="ARBA" id="ARBA00022679"/>
    </source>
</evidence>
<comment type="catalytic activity">
    <reaction evidence="13">
        <text>[GlcNAc-(1-&gt;4)-Mur2Ac(oyl-L-Ala-gamma-D-Glu-L-Lys-D-Ala-D-Ala)](n)-di-trans,octa-cis-undecaprenyl diphosphate + beta-D-GlcNAc-(1-&gt;4)-Mur2Ac(oyl-L-Ala-gamma-D-Glu-L-Lys-D-Ala-D-Ala)-di-trans,octa-cis-undecaprenyl diphosphate = [GlcNAc-(1-&gt;4)-Mur2Ac(oyl-L-Ala-gamma-D-Glu-L-Lys-D-Ala-D-Ala)](n+1)-di-trans,octa-cis-undecaprenyl diphosphate + di-trans,octa-cis-undecaprenyl diphosphate + H(+)</text>
        <dbReference type="Rhea" id="RHEA:23708"/>
        <dbReference type="Rhea" id="RHEA-COMP:9602"/>
        <dbReference type="Rhea" id="RHEA-COMP:9603"/>
        <dbReference type="ChEBI" id="CHEBI:15378"/>
        <dbReference type="ChEBI" id="CHEBI:58405"/>
        <dbReference type="ChEBI" id="CHEBI:60033"/>
        <dbReference type="ChEBI" id="CHEBI:78435"/>
        <dbReference type="EC" id="2.4.99.28"/>
    </reaction>
</comment>
<sequence>MSERGNDESSTADSGDIEQNIGDGVVRPGRRVYAKPVPIEADGDAGEPGGGAPSSPRPRRRLLTGSTTRAEKARALRGLGALGGLAGVLVALMLLPTACTAGVGARDAAGWFGTEPDDLSTSGVPQRSKILAADGSTLATFFYQNRVDVPLEKIAPVVRQAVLAIEDSRFYEHGAIDAQGTLRALASNLSSGQVTQGGSGITQQYVKNLLLTQAESDVEREEAKEITAARKIRELRYAVALEKRFSKDEILRRYLNIAYYGDGAYGIEAASRHYFSKHASELDLDEAALLAGVIRYPYAYDPTRHPGAARQRRDTVLNRMADLGWLDRAKAEETKKKPIDLDVDNVRSGCVSSKAPFFCDYVQREILTNPVFGETAKEREKLLKRGGLTIRTTLDRRAQKAAQKAVDRHVPPKNSAHKAAAEAMVEPGTGEIKAMVVDRELGPDKERGKTWINFAADASHGSSIGMQAGSTFKAFTLAAALDEGMPFGTRLMAPRRYTPVGYRNCDGERVGDPGASLRNAADGEGGKEFSIVTGTHHSVNTFFLALEKKVGLCDTVKMAERLGMKQANGKPLEQYPSFTLGFNPVSPLRLAAAYAAFGARGEYCEPIAIKEIRGPGGKKLKVPGRKCEQAMDEDVADAVNHVLRGVLTKGTARGMGLGRDAAGKTGTVDNFSAAWFAGYTPDLAAAVWVGDPRGGYKHPMESLCMDGRCYGAVFGATIPAPIWRQSMLGALSGTAPSSFHRPPSRYFSRGSGEDRAKVPDVRGMRLRDAIARLRAAGFRAGVGAPVASRRYGRGTVAEMSPGPGSAEPGDTIMLRVSKGARRGDAGGRPGPGGGGGGGGGGQQPPTPPGTATPRPENPAEQAPA</sequence>
<evidence type="ECO:0000256" key="9">
    <source>
        <dbReference type="ARBA" id="ARBA00022984"/>
    </source>
</evidence>
<evidence type="ECO:0000256" key="10">
    <source>
        <dbReference type="ARBA" id="ARBA00023268"/>
    </source>
</evidence>
<comment type="catalytic activity">
    <reaction evidence="12">
        <text>Preferential cleavage: (Ac)2-L-Lys-D-Ala-|-D-Ala. Also transpeptidation of peptidyl-alanyl moieties that are N-acyl substituents of D-alanine.</text>
        <dbReference type="EC" id="3.4.16.4"/>
    </reaction>
</comment>
<dbReference type="EMBL" id="FOVH01000003">
    <property type="protein sequence ID" value="SFN92703.1"/>
    <property type="molecule type" value="Genomic_DNA"/>
</dbReference>
<dbReference type="Gene3D" id="3.30.10.20">
    <property type="match status" value="1"/>
</dbReference>
<feature type="domain" description="PASTA" evidence="16">
    <location>
        <begin position="752"/>
        <end position="818"/>
    </location>
</feature>
<dbReference type="CDD" id="cd06577">
    <property type="entry name" value="PASTA_pknB"/>
    <property type="match status" value="1"/>
</dbReference>
<keyword evidence="15" id="KW-0812">Transmembrane</keyword>